<comment type="caution">
    <text evidence="3">The sequence shown here is derived from an EMBL/GenBank/DDBJ whole genome shotgun (WGS) entry which is preliminary data.</text>
</comment>
<dbReference type="EMBL" id="ADMG01000044">
    <property type="protein sequence ID" value="EKB30377.1"/>
    <property type="molecule type" value="Genomic_DNA"/>
</dbReference>
<organism evidence="3 4">
    <name type="scientific">Sutterella wadsworthensis 2_1_59BFAA</name>
    <dbReference type="NCBI Taxonomy" id="742823"/>
    <lineage>
        <taxon>Bacteria</taxon>
        <taxon>Pseudomonadati</taxon>
        <taxon>Pseudomonadota</taxon>
        <taxon>Betaproteobacteria</taxon>
        <taxon>Burkholderiales</taxon>
        <taxon>Sutterellaceae</taxon>
        <taxon>Sutterella</taxon>
    </lineage>
</organism>
<protein>
    <recommendedName>
        <fullName evidence="2">DNA-binding protein H-NS-like C-terminal domain-containing protein</fullName>
    </recommendedName>
</protein>
<evidence type="ECO:0000313" key="3">
    <source>
        <dbReference type="EMBL" id="EKB30377.1"/>
    </source>
</evidence>
<feature type="domain" description="DNA-binding protein H-NS-like C-terminal" evidence="2">
    <location>
        <begin position="56"/>
        <end position="98"/>
    </location>
</feature>
<dbReference type="PATRIC" id="fig|742823.3.peg.1987"/>
<dbReference type="Proteomes" id="UP000005835">
    <property type="component" value="Unassembled WGS sequence"/>
</dbReference>
<gene>
    <name evidence="3" type="ORF">HMPREF9465_01989</name>
</gene>
<dbReference type="HOGENOM" id="CLU_117503_7_0_4"/>
<dbReference type="eggNOG" id="COG2916">
    <property type="taxonomic scope" value="Bacteria"/>
</dbReference>
<evidence type="ECO:0000256" key="1">
    <source>
        <dbReference type="SAM" id="MobiDB-lite"/>
    </source>
</evidence>
<sequence length="102" mass="11385">MSIKEKVAQIQSMERELEETRAAAVKEAIAEVQTLINLFNITASDVRFPEPGAKPRAKRSAGPVMYAFGDKTWTGHGRTPNWIKEHEANGGNRSDFLVNKED</sequence>
<feature type="region of interest" description="Disordered" evidence="1">
    <location>
        <begin position="76"/>
        <end position="102"/>
    </location>
</feature>
<dbReference type="RefSeq" id="WP_005436662.1">
    <property type="nucleotide sequence ID" value="NZ_JH815520.1"/>
</dbReference>
<evidence type="ECO:0000313" key="4">
    <source>
        <dbReference type="Proteomes" id="UP000005835"/>
    </source>
</evidence>
<dbReference type="Pfam" id="PF00816">
    <property type="entry name" value="Histone_HNS"/>
    <property type="match status" value="1"/>
</dbReference>
<accession>K1JRQ7</accession>
<dbReference type="InterPro" id="IPR037150">
    <property type="entry name" value="H-NS_C_dom_sf"/>
</dbReference>
<dbReference type="Gene3D" id="4.10.430.10">
    <property type="entry name" value="Histone-like protein H-NS, C-terminal domain"/>
    <property type="match status" value="1"/>
</dbReference>
<proteinExistence type="predicted"/>
<keyword evidence="4" id="KW-1185">Reference proteome</keyword>
<dbReference type="OrthoDB" id="5297879at2"/>
<dbReference type="GO" id="GO:0003677">
    <property type="term" value="F:DNA binding"/>
    <property type="evidence" value="ECO:0007669"/>
    <property type="project" value="InterPro"/>
</dbReference>
<evidence type="ECO:0000259" key="2">
    <source>
        <dbReference type="SMART" id="SM00528"/>
    </source>
</evidence>
<dbReference type="SUPFAM" id="SSF81273">
    <property type="entry name" value="H-NS histone-like proteins"/>
    <property type="match status" value="1"/>
</dbReference>
<dbReference type="InterPro" id="IPR027444">
    <property type="entry name" value="H-NS_C_dom"/>
</dbReference>
<name>K1JRQ7_9BURK</name>
<dbReference type="SMART" id="SM00528">
    <property type="entry name" value="HNS"/>
    <property type="match status" value="1"/>
</dbReference>
<dbReference type="STRING" id="742823.HMPREF9465_01989"/>
<reference evidence="3 4" key="1">
    <citation type="submission" date="2012-05" db="EMBL/GenBank/DDBJ databases">
        <title>The Genome Sequence of Sutterella wadsworthensis 2_1_59BFAA.</title>
        <authorList>
            <consortium name="The Broad Institute Genome Sequencing Platform"/>
            <person name="Earl A."/>
            <person name="Ward D."/>
            <person name="Feldgarden M."/>
            <person name="Gevers D."/>
            <person name="Daigneault M."/>
            <person name="Strauss J."/>
            <person name="Allen-Vercoe E."/>
            <person name="Walker B."/>
            <person name="Young S.K."/>
            <person name="Zeng Q."/>
            <person name="Gargeya S."/>
            <person name="Fitzgerald M."/>
            <person name="Haas B."/>
            <person name="Abouelleil A."/>
            <person name="Alvarado L."/>
            <person name="Arachchi H.M."/>
            <person name="Berlin A.M."/>
            <person name="Chapman S.B."/>
            <person name="Goldberg J."/>
            <person name="Griggs A."/>
            <person name="Gujja S."/>
            <person name="Hansen M."/>
            <person name="Howarth C."/>
            <person name="Imamovic A."/>
            <person name="Larimer J."/>
            <person name="McCowen C."/>
            <person name="Montmayeur A."/>
            <person name="Murphy C."/>
            <person name="Neiman D."/>
            <person name="Pearson M."/>
            <person name="Priest M."/>
            <person name="Roberts A."/>
            <person name="Saif S."/>
            <person name="Shea T."/>
            <person name="Sisk P."/>
            <person name="Sykes S."/>
            <person name="Wortman J."/>
            <person name="Nusbaum C."/>
            <person name="Birren B."/>
        </authorList>
    </citation>
    <scope>NUCLEOTIDE SEQUENCE [LARGE SCALE GENOMIC DNA]</scope>
    <source>
        <strain evidence="3 4">2_1_59BFAA</strain>
    </source>
</reference>
<dbReference type="AlphaFoldDB" id="K1JRQ7"/>